<keyword evidence="1" id="KW-0472">Membrane</keyword>
<organism evidence="5">
    <name type="scientific">Diabrotica virgifera virgifera</name>
    <name type="common">western corn rootworm</name>
    <dbReference type="NCBI Taxonomy" id="50390"/>
    <lineage>
        <taxon>Eukaryota</taxon>
        <taxon>Metazoa</taxon>
        <taxon>Ecdysozoa</taxon>
        <taxon>Arthropoda</taxon>
        <taxon>Hexapoda</taxon>
        <taxon>Insecta</taxon>
        <taxon>Pterygota</taxon>
        <taxon>Neoptera</taxon>
        <taxon>Endopterygota</taxon>
        <taxon>Coleoptera</taxon>
        <taxon>Polyphaga</taxon>
        <taxon>Cucujiformia</taxon>
        <taxon>Chrysomeloidea</taxon>
        <taxon>Chrysomelidae</taxon>
        <taxon>Galerucinae</taxon>
        <taxon>Diabroticina</taxon>
        <taxon>Diabroticites</taxon>
        <taxon>Diabrotica</taxon>
    </lineage>
</organism>
<proteinExistence type="predicted"/>
<dbReference type="EnsemblMetazoa" id="XM_028277579.2">
    <property type="protein sequence ID" value="XP_028133380.1"/>
    <property type="gene ID" value="LOC114328662"/>
</dbReference>
<keyword evidence="1" id="KW-1133">Transmembrane helix</keyword>
<reference evidence="3" key="2">
    <citation type="submission" date="2025-05" db="UniProtKB">
        <authorList>
            <consortium name="EnsemblMetazoa"/>
        </authorList>
    </citation>
    <scope>IDENTIFICATION</scope>
</reference>
<dbReference type="Proteomes" id="UP001652700">
    <property type="component" value="Unplaced"/>
</dbReference>
<keyword evidence="4" id="KW-1185">Reference proteome</keyword>
<dbReference type="InParanoid" id="A0A6P7FJL0"/>
<feature type="transmembrane region" description="Helical" evidence="1">
    <location>
        <begin position="240"/>
        <end position="263"/>
    </location>
</feature>
<dbReference type="AlphaFoldDB" id="A0A6P7FJL0"/>
<dbReference type="GeneID" id="114328662"/>
<evidence type="ECO:0000313" key="4">
    <source>
        <dbReference type="Proteomes" id="UP001652700"/>
    </source>
</evidence>
<accession>A0A6P7FJL0</accession>
<dbReference type="RefSeq" id="XP_028133380.1">
    <property type="nucleotide sequence ID" value="XM_028277579.1"/>
</dbReference>
<dbReference type="KEGG" id="dvv:114328662"/>
<feature type="signal peptide" evidence="2">
    <location>
        <begin position="1"/>
        <end position="18"/>
    </location>
</feature>
<sequence length="322" mass="37382">MKPVLCLSCLISFVFVHSEVINFQFKNYTIIEYTNLYSIPLWYLYSSKASYIKQTRREPQEYLKCTKGNTSQLCSCLQAYVGNSDATYMPFKEKEEASVDLEKFLVSLPSGTTCCLNQTTCQDPAYDLSIGICLEYKKYLRPIYRLNIQSSMVEEYTINLNTILVFVYKGNRTTLQLLHCSKNNPLLWCTNRLDMMVYRGSLEAYNQDNSTANRSPRELGCYPKIFDSNDKNTPSSESLWIIQFVWLPVIVALILLHLILSCLQFKSLNLKNGKSVKQEKTSERYNNTVNKDQTNSNETYYESIDYYDAINSEVKNELYKEQ</sequence>
<evidence type="ECO:0000313" key="5">
    <source>
        <dbReference type="RefSeq" id="XP_028133380.1"/>
    </source>
</evidence>
<protein>
    <submittedName>
        <fullName evidence="5">Uncharacterized protein LOC114328662</fullName>
    </submittedName>
</protein>
<keyword evidence="2" id="KW-0732">Signal</keyword>
<gene>
    <name evidence="5" type="primary">LOC114328662</name>
</gene>
<evidence type="ECO:0000256" key="1">
    <source>
        <dbReference type="SAM" id="Phobius"/>
    </source>
</evidence>
<reference evidence="5" key="1">
    <citation type="submission" date="2025-04" db="UniProtKB">
        <authorList>
            <consortium name="RefSeq"/>
        </authorList>
    </citation>
    <scope>IDENTIFICATION</scope>
    <source>
        <tissue evidence="5">Whole insect</tissue>
    </source>
</reference>
<feature type="chain" id="PRO_5028416577" evidence="2">
    <location>
        <begin position="19"/>
        <end position="322"/>
    </location>
</feature>
<evidence type="ECO:0000313" key="3">
    <source>
        <dbReference type="EnsemblMetazoa" id="XP_028133380.1"/>
    </source>
</evidence>
<name>A0A6P7FJL0_DIAVI</name>
<keyword evidence="1" id="KW-0812">Transmembrane</keyword>
<evidence type="ECO:0000256" key="2">
    <source>
        <dbReference type="SAM" id="SignalP"/>
    </source>
</evidence>